<feature type="region of interest" description="Disordered" evidence="1">
    <location>
        <begin position="1"/>
        <end position="27"/>
    </location>
</feature>
<name>A0A8C2MIU9_CRIGR</name>
<proteinExistence type="predicted"/>
<dbReference type="Ensembl" id="ENSCGRT00001023370.1">
    <property type="protein sequence ID" value="ENSCGRP00001019126.1"/>
    <property type="gene ID" value="ENSCGRG00001018658.1"/>
</dbReference>
<feature type="compositionally biased region" description="Polar residues" evidence="1">
    <location>
        <begin position="14"/>
        <end position="26"/>
    </location>
</feature>
<sequence length="58" mass="6385">MSLSAHQPKEPGQPANQLKEPSQESQILCPDPDVGVLSCLLKKGLHAFQDKVHAWSQH</sequence>
<dbReference type="AlphaFoldDB" id="A0A8C2MIU9"/>
<protein>
    <submittedName>
        <fullName evidence="2">Uncharacterized protein</fullName>
    </submittedName>
</protein>
<evidence type="ECO:0000256" key="1">
    <source>
        <dbReference type="SAM" id="MobiDB-lite"/>
    </source>
</evidence>
<evidence type="ECO:0000313" key="3">
    <source>
        <dbReference type="Proteomes" id="UP000694386"/>
    </source>
</evidence>
<dbReference type="Proteomes" id="UP000694386">
    <property type="component" value="Unplaced"/>
</dbReference>
<reference evidence="2" key="1">
    <citation type="submission" date="2025-08" db="UniProtKB">
        <authorList>
            <consortium name="Ensembl"/>
        </authorList>
    </citation>
    <scope>IDENTIFICATION</scope>
</reference>
<accession>A0A8C2MIU9</accession>
<reference evidence="2" key="2">
    <citation type="submission" date="2025-09" db="UniProtKB">
        <authorList>
            <consortium name="Ensembl"/>
        </authorList>
    </citation>
    <scope>IDENTIFICATION</scope>
</reference>
<organism evidence="2 3">
    <name type="scientific">Cricetulus griseus</name>
    <name type="common">Chinese hamster</name>
    <name type="synonym">Cricetulus barabensis griseus</name>
    <dbReference type="NCBI Taxonomy" id="10029"/>
    <lineage>
        <taxon>Eukaryota</taxon>
        <taxon>Metazoa</taxon>
        <taxon>Chordata</taxon>
        <taxon>Craniata</taxon>
        <taxon>Vertebrata</taxon>
        <taxon>Euteleostomi</taxon>
        <taxon>Mammalia</taxon>
        <taxon>Eutheria</taxon>
        <taxon>Euarchontoglires</taxon>
        <taxon>Glires</taxon>
        <taxon>Rodentia</taxon>
        <taxon>Myomorpha</taxon>
        <taxon>Muroidea</taxon>
        <taxon>Cricetidae</taxon>
        <taxon>Cricetinae</taxon>
        <taxon>Cricetulus</taxon>
    </lineage>
</organism>
<evidence type="ECO:0000313" key="2">
    <source>
        <dbReference type="Ensembl" id="ENSCGRP00001019126.1"/>
    </source>
</evidence>